<name>A0AAW0MXX6_9GOBI</name>
<comment type="caution">
    <text evidence="1">The sequence shown here is derived from an EMBL/GenBank/DDBJ whole genome shotgun (WGS) entry which is preliminary data.</text>
</comment>
<protein>
    <submittedName>
        <fullName evidence="1">Uncharacterized protein</fullName>
    </submittedName>
</protein>
<accession>A0AAW0MXX6</accession>
<gene>
    <name evidence="1" type="ORF">WMY93_029417</name>
</gene>
<sequence length="90" mass="9930">MTLTTRGYYNTGSEVNLSSVEHFPLRSRGRAGKAVFASGPQVDVITVISHSYVLENADGRRNAVGKKLHLEALASDMHVVEEEREDTELD</sequence>
<dbReference type="AlphaFoldDB" id="A0AAW0MXX6"/>
<evidence type="ECO:0000313" key="2">
    <source>
        <dbReference type="Proteomes" id="UP001460270"/>
    </source>
</evidence>
<keyword evidence="2" id="KW-1185">Reference proteome</keyword>
<reference evidence="2" key="1">
    <citation type="submission" date="2024-04" db="EMBL/GenBank/DDBJ databases">
        <title>Salinicola lusitanus LLJ914,a marine bacterium isolated from the Okinawa Trough.</title>
        <authorList>
            <person name="Li J."/>
        </authorList>
    </citation>
    <scope>NUCLEOTIDE SEQUENCE [LARGE SCALE GENOMIC DNA]</scope>
</reference>
<dbReference type="Proteomes" id="UP001460270">
    <property type="component" value="Unassembled WGS sequence"/>
</dbReference>
<dbReference type="EMBL" id="JBBPFD010000021">
    <property type="protein sequence ID" value="KAK7883243.1"/>
    <property type="molecule type" value="Genomic_DNA"/>
</dbReference>
<proteinExistence type="predicted"/>
<organism evidence="1 2">
    <name type="scientific">Mugilogobius chulae</name>
    <name type="common">yellowstripe goby</name>
    <dbReference type="NCBI Taxonomy" id="88201"/>
    <lineage>
        <taxon>Eukaryota</taxon>
        <taxon>Metazoa</taxon>
        <taxon>Chordata</taxon>
        <taxon>Craniata</taxon>
        <taxon>Vertebrata</taxon>
        <taxon>Euteleostomi</taxon>
        <taxon>Actinopterygii</taxon>
        <taxon>Neopterygii</taxon>
        <taxon>Teleostei</taxon>
        <taxon>Neoteleostei</taxon>
        <taxon>Acanthomorphata</taxon>
        <taxon>Gobiaria</taxon>
        <taxon>Gobiiformes</taxon>
        <taxon>Gobioidei</taxon>
        <taxon>Gobiidae</taxon>
        <taxon>Gobionellinae</taxon>
        <taxon>Mugilogobius</taxon>
    </lineage>
</organism>
<evidence type="ECO:0000313" key="1">
    <source>
        <dbReference type="EMBL" id="KAK7883243.1"/>
    </source>
</evidence>